<comment type="similarity">
    <text evidence="1">Belongs to the short-chain dehydrogenases/reductases (SDR) family.</text>
</comment>
<evidence type="ECO:0000313" key="4">
    <source>
        <dbReference type="Proteomes" id="UP000290365"/>
    </source>
</evidence>
<dbReference type="InterPro" id="IPR002347">
    <property type="entry name" value="SDR_fam"/>
</dbReference>
<keyword evidence="2" id="KW-0560">Oxidoreductase</keyword>
<dbReference type="InterPro" id="IPR050259">
    <property type="entry name" value="SDR"/>
</dbReference>
<dbReference type="FunFam" id="3.40.50.720:FF:000173">
    <property type="entry name" value="3-oxoacyl-[acyl-carrier protein] reductase"/>
    <property type="match status" value="1"/>
</dbReference>
<dbReference type="PANTHER" id="PTHR42879:SF2">
    <property type="entry name" value="3-OXOACYL-[ACYL-CARRIER-PROTEIN] REDUCTASE FABG"/>
    <property type="match status" value="1"/>
</dbReference>
<reference evidence="3 4" key="1">
    <citation type="submission" date="2019-01" db="EMBL/GenBank/DDBJ databases">
        <title>Ktedonosporobacter rubrisoli SCAWS-G2.</title>
        <authorList>
            <person name="Huang Y."/>
            <person name="Yan B."/>
        </authorList>
    </citation>
    <scope>NUCLEOTIDE SEQUENCE [LARGE SCALE GENOMIC DNA]</scope>
    <source>
        <strain evidence="3 4">SCAWS-G2</strain>
    </source>
</reference>
<dbReference type="InterPro" id="IPR036291">
    <property type="entry name" value="NAD(P)-bd_dom_sf"/>
</dbReference>
<dbReference type="PRINTS" id="PR00081">
    <property type="entry name" value="GDHRDH"/>
</dbReference>
<dbReference type="RefSeq" id="WP_129886568.1">
    <property type="nucleotide sequence ID" value="NZ_CP035758.1"/>
</dbReference>
<evidence type="ECO:0000256" key="2">
    <source>
        <dbReference type="ARBA" id="ARBA00023002"/>
    </source>
</evidence>
<evidence type="ECO:0000256" key="1">
    <source>
        <dbReference type="ARBA" id="ARBA00006484"/>
    </source>
</evidence>
<dbReference type="SUPFAM" id="SSF51735">
    <property type="entry name" value="NAD(P)-binding Rossmann-fold domains"/>
    <property type="match status" value="1"/>
</dbReference>
<dbReference type="KEGG" id="kbs:EPA93_08115"/>
<dbReference type="Proteomes" id="UP000290365">
    <property type="component" value="Chromosome"/>
</dbReference>
<dbReference type="Pfam" id="PF13561">
    <property type="entry name" value="adh_short_C2"/>
    <property type="match status" value="1"/>
</dbReference>
<evidence type="ECO:0000313" key="3">
    <source>
        <dbReference type="EMBL" id="QBD75972.1"/>
    </source>
</evidence>
<dbReference type="AlphaFoldDB" id="A0A4P6JLU8"/>
<dbReference type="EMBL" id="CP035758">
    <property type="protein sequence ID" value="QBD75972.1"/>
    <property type="molecule type" value="Genomic_DNA"/>
</dbReference>
<keyword evidence="4" id="KW-1185">Reference proteome</keyword>
<dbReference type="Gene3D" id="3.40.50.720">
    <property type="entry name" value="NAD(P)-binding Rossmann-like Domain"/>
    <property type="match status" value="1"/>
</dbReference>
<dbReference type="OrthoDB" id="154414at2"/>
<name>A0A4P6JLU8_KTERU</name>
<accession>A0A4P6JLU8</accession>
<organism evidence="3 4">
    <name type="scientific">Ktedonosporobacter rubrisoli</name>
    <dbReference type="NCBI Taxonomy" id="2509675"/>
    <lineage>
        <taxon>Bacteria</taxon>
        <taxon>Bacillati</taxon>
        <taxon>Chloroflexota</taxon>
        <taxon>Ktedonobacteria</taxon>
        <taxon>Ktedonobacterales</taxon>
        <taxon>Ktedonosporobacteraceae</taxon>
        <taxon>Ktedonosporobacter</taxon>
    </lineage>
</organism>
<sequence>MKEVHAASISSSTLLQGQVALITGASRGIGAATALLLARHGAAIGVNYYQNAQRAQAVVETIRASGGRAIAMRASVENVHEVEVMVQQVEQELGPIDTLVLNAIAASQPVRGGAQAGGNWSSRQFLNSTWEQYQEIVMRLLVGAYVPARVIAPLMVERKHGNIIAVSSTLARVPYSGAGALAAGKAGVEALLKALVPELGPQGIRVNVVAPGAVETEASAPYIQAHKEAISQALPLRRVGQPEDIAATILLLALPQASYLTGNYLAVGGGNYLP</sequence>
<gene>
    <name evidence="3" type="ORF">EPA93_08115</name>
</gene>
<protein>
    <submittedName>
        <fullName evidence="3">SDR family oxidoreductase</fullName>
    </submittedName>
</protein>
<dbReference type="GO" id="GO:0016491">
    <property type="term" value="F:oxidoreductase activity"/>
    <property type="evidence" value="ECO:0007669"/>
    <property type="project" value="UniProtKB-KW"/>
</dbReference>
<proteinExistence type="inferred from homology"/>
<dbReference type="PANTHER" id="PTHR42879">
    <property type="entry name" value="3-OXOACYL-(ACYL-CARRIER-PROTEIN) REDUCTASE"/>
    <property type="match status" value="1"/>
</dbReference>